<dbReference type="STRING" id="1856405.BFC17_04120"/>
<dbReference type="PANTHER" id="PTHR40269:SF1">
    <property type="entry name" value="OUTER MEMBRANE PROTEIN"/>
    <property type="match status" value="1"/>
</dbReference>
<evidence type="ECO:0000256" key="2">
    <source>
        <dbReference type="SAM" id="SignalP"/>
    </source>
</evidence>
<feature type="compositionally biased region" description="Basic and acidic residues" evidence="1">
    <location>
        <begin position="373"/>
        <end position="419"/>
    </location>
</feature>
<feature type="chain" id="PRO_5009214079" description="DUF3300 domain-containing protein" evidence="2">
    <location>
        <begin position="22"/>
        <end position="445"/>
    </location>
</feature>
<dbReference type="InterPro" id="IPR021728">
    <property type="entry name" value="DUF3300"/>
</dbReference>
<dbReference type="Pfam" id="PF11737">
    <property type="entry name" value="DUF3300"/>
    <property type="match status" value="1"/>
</dbReference>
<dbReference type="Proteomes" id="UP000176037">
    <property type="component" value="Unassembled WGS sequence"/>
</dbReference>
<dbReference type="EMBL" id="MJIC01000015">
    <property type="protein sequence ID" value="OFI33453.1"/>
    <property type="molecule type" value="Genomic_DNA"/>
</dbReference>
<evidence type="ECO:0000313" key="4">
    <source>
        <dbReference type="Proteomes" id="UP000176037"/>
    </source>
</evidence>
<sequence>MKKRIVLALLLPLICGGEALARTAPEQPTEATVAHLNQETLDNLLAPIALYPDTLVTHILIASTYPFQVVEADRWRQDNPSLAGNSLEQALTKFDWDPSIKALVPFNDILHHMSDDLSWLQQLGDAVLTNEDWVLDRVQALRLQAMQSGNLQSNDYQQISAEEKVIVIESRQPDVVYVPYYDPRYVYGHWHYHSTPVFWPAAVKIALGHRIYWGPHVSISAGFYFSNIWWPERHIVIRSTPVHRYVRPVYSVKHARVKEYHRWQHNTASRHARYSRSIVTEKPALARQHRSVTTVARHRELYNKTRAVSAHSQQKTLNKRSVDNKPIRKEGPRQDAKGFEQRLKRDETGKQRLHQQADKNVQPHRSAGNSGSKAKEFTRPERPDAVARHPKERQLNSERQRVSKRAEPGEKRQSHEARVTRSGNGAHSKPSRPDHAQQGRASREH</sequence>
<evidence type="ECO:0000256" key="1">
    <source>
        <dbReference type="SAM" id="MobiDB-lite"/>
    </source>
</evidence>
<proteinExistence type="predicted"/>
<keyword evidence="2" id="KW-0732">Signal</keyword>
<evidence type="ECO:0008006" key="5">
    <source>
        <dbReference type="Google" id="ProtNLM"/>
    </source>
</evidence>
<accession>A0A1E8FD92</accession>
<keyword evidence="4" id="KW-1185">Reference proteome</keyword>
<dbReference type="PANTHER" id="PTHR40269">
    <property type="entry name" value="OUTER MEMBRANE PROTEIN-RELATED"/>
    <property type="match status" value="1"/>
</dbReference>
<dbReference type="RefSeq" id="WP_070177829.1">
    <property type="nucleotide sequence ID" value="NZ_BMJR01000002.1"/>
</dbReference>
<dbReference type="AlphaFoldDB" id="A0A1E8FD92"/>
<comment type="caution">
    <text evidence="3">The sequence shown here is derived from an EMBL/GenBank/DDBJ whole genome shotgun (WGS) entry which is preliminary data.</text>
</comment>
<gene>
    <name evidence="3" type="ORF">BFC17_04120</name>
</gene>
<dbReference type="OrthoDB" id="197257at2"/>
<feature type="compositionally biased region" description="Basic and acidic residues" evidence="1">
    <location>
        <begin position="431"/>
        <end position="445"/>
    </location>
</feature>
<name>A0A1E8FD92_9ALTE</name>
<feature type="signal peptide" evidence="2">
    <location>
        <begin position="1"/>
        <end position="21"/>
    </location>
</feature>
<evidence type="ECO:0000313" key="3">
    <source>
        <dbReference type="EMBL" id="OFI33453.1"/>
    </source>
</evidence>
<reference evidence="3 4" key="1">
    <citation type="submission" date="2016-09" db="EMBL/GenBank/DDBJ databases">
        <title>Alteromonas lipolytica, a new species isolated from sea water.</title>
        <authorList>
            <person name="Wu Y.-H."/>
            <person name="Cheng H."/>
            <person name="Xu X.-W."/>
        </authorList>
    </citation>
    <scope>NUCLEOTIDE SEQUENCE [LARGE SCALE GENOMIC DNA]</scope>
    <source>
        <strain evidence="3 4">JW12</strain>
    </source>
</reference>
<feature type="compositionally biased region" description="Basic and acidic residues" evidence="1">
    <location>
        <begin position="320"/>
        <end position="350"/>
    </location>
</feature>
<organism evidence="3 4">
    <name type="scientific">Alteromonas lipolytica</name>
    <dbReference type="NCBI Taxonomy" id="1856405"/>
    <lineage>
        <taxon>Bacteria</taxon>
        <taxon>Pseudomonadati</taxon>
        <taxon>Pseudomonadota</taxon>
        <taxon>Gammaproteobacteria</taxon>
        <taxon>Alteromonadales</taxon>
        <taxon>Alteromonadaceae</taxon>
        <taxon>Alteromonas/Salinimonas group</taxon>
        <taxon>Alteromonas</taxon>
    </lineage>
</organism>
<protein>
    <recommendedName>
        <fullName evidence="5">DUF3300 domain-containing protein</fullName>
    </recommendedName>
</protein>
<feature type="region of interest" description="Disordered" evidence="1">
    <location>
        <begin position="304"/>
        <end position="445"/>
    </location>
</feature>